<comment type="caution">
    <text evidence="9">The sequence shown here is derived from an EMBL/GenBank/DDBJ whole genome shotgun (WGS) entry which is preliminary data.</text>
</comment>
<evidence type="ECO:0000313" key="9">
    <source>
        <dbReference type="EMBL" id="HIV27835.1"/>
    </source>
</evidence>
<dbReference type="HAMAP" id="MF_00020">
    <property type="entry name" value="Acetate_kinase"/>
    <property type="match status" value="1"/>
</dbReference>
<dbReference type="PANTHER" id="PTHR21060:SF15">
    <property type="entry name" value="ACETATE KINASE-RELATED"/>
    <property type="match status" value="1"/>
</dbReference>
<protein>
    <recommendedName>
        <fullName evidence="7">Acetate kinase</fullName>
        <ecNumber evidence="7">2.7.2.1</ecNumber>
    </recommendedName>
    <alternativeName>
        <fullName evidence="7">Acetokinase</fullName>
    </alternativeName>
</protein>
<feature type="site" description="Transition state stabilizer" evidence="7">
    <location>
        <position position="234"/>
    </location>
</feature>
<dbReference type="PIRSF" id="PIRSF000722">
    <property type="entry name" value="Acetate_prop_kin"/>
    <property type="match status" value="1"/>
</dbReference>
<dbReference type="InterPro" id="IPR043129">
    <property type="entry name" value="ATPase_NBD"/>
</dbReference>
<evidence type="ECO:0000256" key="1">
    <source>
        <dbReference type="ARBA" id="ARBA00008748"/>
    </source>
</evidence>
<comment type="similarity">
    <text evidence="1 7 8">Belongs to the acetokinase family.</text>
</comment>
<dbReference type="PANTHER" id="PTHR21060">
    <property type="entry name" value="ACETATE KINASE"/>
    <property type="match status" value="1"/>
</dbReference>
<keyword evidence="3 7" id="KW-0808">Transferase</keyword>
<comment type="pathway">
    <text evidence="7">Metabolic intermediate biosynthesis; acetyl-CoA biosynthesis; acetyl-CoA from acetate: step 1/2.</text>
</comment>
<dbReference type="Proteomes" id="UP000886884">
    <property type="component" value="Unassembled WGS sequence"/>
</dbReference>
<evidence type="ECO:0000256" key="4">
    <source>
        <dbReference type="ARBA" id="ARBA00022741"/>
    </source>
</evidence>
<keyword evidence="7" id="KW-0460">Magnesium</keyword>
<comment type="cofactor">
    <cofactor evidence="7">
        <name>Mg(2+)</name>
        <dbReference type="ChEBI" id="CHEBI:18420"/>
    </cofactor>
    <cofactor evidence="7">
        <name>Mn(2+)</name>
        <dbReference type="ChEBI" id="CHEBI:29035"/>
    </cofactor>
    <text evidence="7">Mg(2+). Can also accept Mn(2+).</text>
</comment>
<dbReference type="GO" id="GO:0005737">
    <property type="term" value="C:cytoplasm"/>
    <property type="evidence" value="ECO:0007669"/>
    <property type="project" value="UniProtKB-SubCell"/>
</dbReference>
<dbReference type="GO" id="GO:0005524">
    <property type="term" value="F:ATP binding"/>
    <property type="evidence" value="ECO:0007669"/>
    <property type="project" value="UniProtKB-KW"/>
</dbReference>
<dbReference type="GO" id="GO:0008776">
    <property type="term" value="F:acetate kinase activity"/>
    <property type="evidence" value="ECO:0007669"/>
    <property type="project" value="UniProtKB-UniRule"/>
</dbReference>
<dbReference type="GO" id="GO:0006085">
    <property type="term" value="P:acetyl-CoA biosynthetic process"/>
    <property type="evidence" value="ECO:0007669"/>
    <property type="project" value="UniProtKB-UniRule"/>
</dbReference>
<comment type="function">
    <text evidence="7">Catalyzes the formation of acetyl phosphate from acetate and ATP. Can also catalyze the reverse reaction.</text>
</comment>
<dbReference type="GO" id="GO:0000287">
    <property type="term" value="F:magnesium ion binding"/>
    <property type="evidence" value="ECO:0007669"/>
    <property type="project" value="UniProtKB-UniRule"/>
</dbReference>
<accession>A0A9D1TCR8</accession>
<evidence type="ECO:0000256" key="7">
    <source>
        <dbReference type="HAMAP-Rule" id="MF_00020"/>
    </source>
</evidence>
<name>A0A9D1TCR8_9FIRM</name>
<proteinExistence type="inferred from homology"/>
<evidence type="ECO:0000313" key="10">
    <source>
        <dbReference type="Proteomes" id="UP000886884"/>
    </source>
</evidence>
<feature type="binding site" evidence="7">
    <location>
        <position position="371"/>
    </location>
    <ligand>
        <name>Mg(2+)</name>
        <dbReference type="ChEBI" id="CHEBI:18420"/>
    </ligand>
</feature>
<dbReference type="PRINTS" id="PR00471">
    <property type="entry name" value="ACETATEKNASE"/>
</dbReference>
<feature type="site" description="Transition state stabilizer" evidence="7">
    <location>
        <position position="176"/>
    </location>
</feature>
<dbReference type="GO" id="GO:0006083">
    <property type="term" value="P:acetate metabolic process"/>
    <property type="evidence" value="ECO:0007669"/>
    <property type="project" value="TreeGrafter"/>
</dbReference>
<reference evidence="9" key="1">
    <citation type="submission" date="2020-10" db="EMBL/GenBank/DDBJ databases">
        <authorList>
            <person name="Gilroy R."/>
        </authorList>
    </citation>
    <scope>NUCLEOTIDE SEQUENCE</scope>
    <source>
        <strain evidence="9">CHK183-6373</strain>
    </source>
</reference>
<dbReference type="Gene3D" id="3.30.420.40">
    <property type="match status" value="2"/>
</dbReference>
<dbReference type="InterPro" id="IPR004372">
    <property type="entry name" value="Ac/propionate_kinase"/>
</dbReference>
<keyword evidence="5 7" id="KW-0418">Kinase</keyword>
<evidence type="ECO:0000256" key="5">
    <source>
        <dbReference type="ARBA" id="ARBA00022777"/>
    </source>
</evidence>
<evidence type="ECO:0000256" key="2">
    <source>
        <dbReference type="ARBA" id="ARBA00022490"/>
    </source>
</evidence>
<feature type="binding site" evidence="7">
    <location>
        <position position="8"/>
    </location>
    <ligand>
        <name>Mg(2+)</name>
        <dbReference type="ChEBI" id="CHEBI:18420"/>
    </ligand>
</feature>
<evidence type="ECO:0000256" key="3">
    <source>
        <dbReference type="ARBA" id="ARBA00022679"/>
    </source>
</evidence>
<gene>
    <name evidence="7" type="primary">ackA</name>
    <name evidence="9" type="ORF">IAA64_07695</name>
</gene>
<sequence length="386" mass="41918">MGNIIVLNLGSTSYKFKLFTRELDLLASGGVENIGAPESAYRLAAGEARREGVWKCATHEDAFAQCLDALVEMGALSSLGDLDAVGYKAVHGGRISGARLVDEEVLSEMERMCVYAPAHNPIYLRSMRGLRERYPGLAQVASFETTFHQTIPEYRAVYGLPYEWVEKYGVRRYGFHGASHSYIAWKMGELQPRARRVVSCHLGGSSSVCAILDGRSVATSFGATMQSGLFHNNRVGDMDACALGAIIPGEGGLENAMRALNTASGLKGLSGVSNDMRKVHEARLAGNARAQLAVDAFADNVLGYVGMFAAYLNGLDALVFTGGIGYNDAYLQRRVCENLGYLGVKLADEPDGDLLSASDSRAWVYRLETNEEYMVARNVLRVLEGR</sequence>
<dbReference type="EMBL" id="DVOT01000136">
    <property type="protein sequence ID" value="HIV27835.1"/>
    <property type="molecule type" value="Genomic_DNA"/>
</dbReference>
<dbReference type="PROSITE" id="PS01075">
    <property type="entry name" value="ACETATE_KINASE_1"/>
    <property type="match status" value="1"/>
</dbReference>
<keyword evidence="2 7" id="KW-0963">Cytoplasm</keyword>
<feature type="binding site" evidence="7">
    <location>
        <begin position="275"/>
        <end position="277"/>
    </location>
    <ligand>
        <name>ATP</name>
        <dbReference type="ChEBI" id="CHEBI:30616"/>
    </ligand>
</feature>
<keyword evidence="6 7" id="KW-0067">ATP-binding</keyword>
<organism evidence="9 10">
    <name type="scientific">Candidatus Ornithocaccomicrobium faecavium</name>
    <dbReference type="NCBI Taxonomy" id="2840890"/>
    <lineage>
        <taxon>Bacteria</taxon>
        <taxon>Bacillati</taxon>
        <taxon>Bacillota</taxon>
        <taxon>Clostridia</taxon>
        <taxon>Candidatus Ornithocaccomicrobium</taxon>
    </lineage>
</organism>
<comment type="catalytic activity">
    <reaction evidence="7">
        <text>acetate + ATP = acetyl phosphate + ADP</text>
        <dbReference type="Rhea" id="RHEA:11352"/>
        <dbReference type="ChEBI" id="CHEBI:22191"/>
        <dbReference type="ChEBI" id="CHEBI:30089"/>
        <dbReference type="ChEBI" id="CHEBI:30616"/>
        <dbReference type="ChEBI" id="CHEBI:456216"/>
        <dbReference type="EC" id="2.7.2.1"/>
    </reaction>
</comment>
<dbReference type="EC" id="2.7.2.1" evidence="7"/>
<evidence type="ECO:0000256" key="6">
    <source>
        <dbReference type="ARBA" id="ARBA00022840"/>
    </source>
</evidence>
<evidence type="ECO:0000256" key="8">
    <source>
        <dbReference type="RuleBase" id="RU003835"/>
    </source>
</evidence>
<comment type="caution">
    <text evidence="7">Lacks conserved residue(s) required for the propagation of feature annotation.</text>
</comment>
<comment type="subcellular location">
    <subcellularLocation>
        <location evidence="7">Cytoplasm</location>
    </subcellularLocation>
</comment>
<reference evidence="9" key="2">
    <citation type="journal article" date="2021" name="PeerJ">
        <title>Extensive microbial diversity within the chicken gut microbiome revealed by metagenomics and culture.</title>
        <authorList>
            <person name="Gilroy R."/>
            <person name="Ravi A."/>
            <person name="Getino M."/>
            <person name="Pursley I."/>
            <person name="Horton D.L."/>
            <person name="Alikhan N.F."/>
            <person name="Baker D."/>
            <person name="Gharbi K."/>
            <person name="Hall N."/>
            <person name="Watson M."/>
            <person name="Adriaenssens E.M."/>
            <person name="Foster-Nyarko E."/>
            <person name="Jarju S."/>
            <person name="Secka A."/>
            <person name="Antonio M."/>
            <person name="Oren A."/>
            <person name="Chaudhuri R.R."/>
            <person name="La Ragione R."/>
            <person name="Hildebrand F."/>
            <person name="Pallen M.J."/>
        </authorList>
    </citation>
    <scope>NUCLEOTIDE SEQUENCE</scope>
    <source>
        <strain evidence="9">CHK183-6373</strain>
    </source>
</reference>
<comment type="subunit">
    <text evidence="7">Homodimer.</text>
</comment>
<dbReference type="SUPFAM" id="SSF53067">
    <property type="entry name" value="Actin-like ATPase domain"/>
    <property type="match status" value="2"/>
</dbReference>
<dbReference type="InterPro" id="IPR000890">
    <property type="entry name" value="Aliphatic_acid_kin_short-chain"/>
</dbReference>
<dbReference type="Pfam" id="PF00871">
    <property type="entry name" value="Acetate_kinase"/>
    <property type="match status" value="1"/>
</dbReference>
<keyword evidence="4 7" id="KW-0547">Nucleotide-binding</keyword>
<keyword evidence="7" id="KW-0479">Metal-binding</keyword>
<feature type="binding site" evidence="7">
    <location>
        <position position="15"/>
    </location>
    <ligand>
        <name>ATP</name>
        <dbReference type="ChEBI" id="CHEBI:30616"/>
    </ligand>
</feature>
<dbReference type="AlphaFoldDB" id="A0A9D1TCR8"/>
<dbReference type="InterPro" id="IPR023865">
    <property type="entry name" value="Aliphatic_acid_kinase_CS"/>
</dbReference>
<dbReference type="NCBIfam" id="TIGR00016">
    <property type="entry name" value="ackA"/>
    <property type="match status" value="1"/>
</dbReference>